<dbReference type="PANTHER" id="PTHR12876:SF10">
    <property type="entry name" value="ENDORIBONUCLEASE ZC3H12A"/>
    <property type="match status" value="1"/>
</dbReference>
<dbReference type="GO" id="GO:0005634">
    <property type="term" value="C:nucleus"/>
    <property type="evidence" value="ECO:0007669"/>
    <property type="project" value="TreeGrafter"/>
</dbReference>
<dbReference type="Pfam" id="PF11977">
    <property type="entry name" value="RNase_Zc3h12a"/>
    <property type="match status" value="1"/>
</dbReference>
<dbReference type="Proteomes" id="UP001279410">
    <property type="component" value="Unassembled WGS sequence"/>
</dbReference>
<dbReference type="InterPro" id="IPR021869">
    <property type="entry name" value="RNase_Zc3h12_NYN"/>
</dbReference>
<organism evidence="3 4">
    <name type="scientific">Lates japonicus</name>
    <name type="common">Japanese lates</name>
    <dbReference type="NCBI Taxonomy" id="270547"/>
    <lineage>
        <taxon>Eukaryota</taxon>
        <taxon>Metazoa</taxon>
        <taxon>Chordata</taxon>
        <taxon>Craniata</taxon>
        <taxon>Vertebrata</taxon>
        <taxon>Euteleostomi</taxon>
        <taxon>Actinopterygii</taxon>
        <taxon>Neopterygii</taxon>
        <taxon>Teleostei</taxon>
        <taxon>Neoteleostei</taxon>
        <taxon>Acanthomorphata</taxon>
        <taxon>Carangaria</taxon>
        <taxon>Carangaria incertae sedis</taxon>
        <taxon>Centropomidae</taxon>
        <taxon>Lates</taxon>
    </lineage>
</organism>
<keyword evidence="4" id="KW-1185">Reference proteome</keyword>
<protein>
    <submittedName>
        <fullName evidence="3">Ribonuclease ZC3H12A-like protein</fullName>
    </submittedName>
</protein>
<sequence length="172" mass="19852">MLLFSNHYDRNGRVKPQWYCTSHGNKEVFSCLGIQLAVNFFLDRGHTEVNVFVPSWRKEQPRPDVPITDQHILRGPGERKILVIQSRGMLAGKRVVCNDDCFIAAGFTVRRHHRVQRHTDLQRCTRVGASSRRGLLMYLRCHREFCPGMASLAAFTLVYAFPMILWPLWTGP</sequence>
<dbReference type="EMBL" id="BRZM01002530">
    <property type="protein sequence ID" value="GLD74847.1"/>
    <property type="molecule type" value="Genomic_DNA"/>
</dbReference>
<dbReference type="GO" id="GO:0036464">
    <property type="term" value="C:cytoplasmic ribonucleoprotein granule"/>
    <property type="evidence" value="ECO:0007669"/>
    <property type="project" value="TreeGrafter"/>
</dbReference>
<keyword evidence="1" id="KW-0472">Membrane</keyword>
<dbReference type="AlphaFoldDB" id="A0AAD3NHM4"/>
<dbReference type="Gene3D" id="3.40.50.11980">
    <property type="match status" value="1"/>
</dbReference>
<comment type="caution">
    <text evidence="3">The sequence shown here is derived from an EMBL/GenBank/DDBJ whole genome shotgun (WGS) entry which is preliminary data.</text>
</comment>
<dbReference type="GO" id="GO:0003729">
    <property type="term" value="F:mRNA binding"/>
    <property type="evidence" value="ECO:0007669"/>
    <property type="project" value="TreeGrafter"/>
</dbReference>
<dbReference type="GO" id="GO:0061158">
    <property type="term" value="P:3'-UTR-mediated mRNA destabilization"/>
    <property type="evidence" value="ECO:0007669"/>
    <property type="project" value="TreeGrafter"/>
</dbReference>
<evidence type="ECO:0000259" key="2">
    <source>
        <dbReference type="Pfam" id="PF11977"/>
    </source>
</evidence>
<accession>A0AAD3NHM4</accession>
<feature type="transmembrane region" description="Helical" evidence="1">
    <location>
        <begin position="145"/>
        <end position="169"/>
    </location>
</feature>
<name>A0AAD3NHM4_LATJO</name>
<keyword evidence="1" id="KW-1133">Transmembrane helix</keyword>
<proteinExistence type="predicted"/>
<evidence type="ECO:0000313" key="3">
    <source>
        <dbReference type="EMBL" id="GLD74847.1"/>
    </source>
</evidence>
<evidence type="ECO:0000256" key="1">
    <source>
        <dbReference type="SAM" id="Phobius"/>
    </source>
</evidence>
<reference evidence="3" key="1">
    <citation type="submission" date="2022-08" db="EMBL/GenBank/DDBJ databases">
        <title>Genome sequencing of akame (Lates japonicus).</title>
        <authorList>
            <person name="Hashiguchi Y."/>
            <person name="Takahashi H."/>
        </authorList>
    </citation>
    <scope>NUCLEOTIDE SEQUENCE</scope>
    <source>
        <strain evidence="3">Kochi</strain>
    </source>
</reference>
<feature type="domain" description="RNase NYN" evidence="2">
    <location>
        <begin position="22"/>
        <end position="104"/>
    </location>
</feature>
<dbReference type="InterPro" id="IPR051101">
    <property type="entry name" value="ZC3H12/N4BP1_RNase_Reg"/>
</dbReference>
<dbReference type="PANTHER" id="PTHR12876">
    <property type="entry name" value="N4BP1-RELATED"/>
    <property type="match status" value="1"/>
</dbReference>
<gene>
    <name evidence="3" type="ORF">AKAME5_002617900</name>
</gene>
<keyword evidence="1" id="KW-0812">Transmembrane</keyword>
<dbReference type="GO" id="GO:0004521">
    <property type="term" value="F:RNA endonuclease activity"/>
    <property type="evidence" value="ECO:0007669"/>
    <property type="project" value="TreeGrafter"/>
</dbReference>
<evidence type="ECO:0000313" key="4">
    <source>
        <dbReference type="Proteomes" id="UP001279410"/>
    </source>
</evidence>